<dbReference type="KEGG" id="dph:EHF33_04385"/>
<keyword evidence="4 7" id="KW-0812">Transmembrane</keyword>
<reference evidence="8 9" key="1">
    <citation type="submission" date="2018-11" db="EMBL/GenBank/DDBJ databases">
        <title>Deinococcus shelandsis sp. nov., isolated from South Shetland Islands soil of Antarctica.</title>
        <authorList>
            <person name="Tian J."/>
        </authorList>
    </citation>
    <scope>NUCLEOTIDE SEQUENCE [LARGE SCALE GENOMIC DNA]</scope>
    <source>
        <strain evidence="8 9">S14-83T</strain>
    </source>
</reference>
<evidence type="ECO:0000256" key="3">
    <source>
        <dbReference type="ARBA" id="ARBA00022475"/>
    </source>
</evidence>
<evidence type="ECO:0000256" key="5">
    <source>
        <dbReference type="ARBA" id="ARBA00022989"/>
    </source>
</evidence>
<sequence length="425" mass="46669">MWNKAWSYLSLYGAHGLKVFSFILLIPHFTSIFPKDSWGQILTVQALALWFQIVVEYGFNLSATRSMSRVRDDLQALARLVSGVAGAKIFLSGLVVILAFGSATSLTNLHGLGKLIAWSTVFAIAQGFNPVWYFLARGRFGQYATIDFVSRLIYLILCYYLITRPSQGALIFIFGVLTACFSNFAGYLLIARQTPLRFPTVQDSRLALREGFSMFLFVGVTSIYTTLNIVILGFSQTTGTVAAYGTSDRIVRAAGGLLEPLNRVIYAKLSHLYHHDFPAALAFLRKAAVILILAGLAIFGIGEWLTPYIVQILAPTYTDAVGYLRLLLLFIPLLAINNIVGLHIMLPLGMDRAFNGVFLVVSMISVAAMLVLTPIYGSVGMGVITILTEALACIGMIYMVWRSRKLLQTHLGGSYSAQSNSDIQA</sequence>
<gene>
    <name evidence="8" type="ORF">EHF33_04385</name>
</gene>
<proteinExistence type="inferred from homology"/>
<dbReference type="InterPro" id="IPR050833">
    <property type="entry name" value="Poly_Biosynth_Transport"/>
</dbReference>
<dbReference type="EMBL" id="CP034183">
    <property type="protein sequence ID" value="AZI42078.1"/>
    <property type="molecule type" value="Genomic_DNA"/>
</dbReference>
<feature type="transmembrane region" description="Helical" evidence="7">
    <location>
        <begin position="168"/>
        <end position="190"/>
    </location>
</feature>
<feature type="transmembrane region" description="Helical" evidence="7">
    <location>
        <begin position="379"/>
        <end position="401"/>
    </location>
</feature>
<feature type="transmembrane region" description="Helical" evidence="7">
    <location>
        <begin position="322"/>
        <end position="346"/>
    </location>
</feature>
<evidence type="ECO:0000313" key="9">
    <source>
        <dbReference type="Proteomes" id="UP000276417"/>
    </source>
</evidence>
<feature type="transmembrane region" description="Helical" evidence="7">
    <location>
        <begin position="353"/>
        <end position="373"/>
    </location>
</feature>
<dbReference type="Proteomes" id="UP000276417">
    <property type="component" value="Chromosome 1"/>
</dbReference>
<protein>
    <submittedName>
        <fullName evidence="8">Uncharacterized protein</fullName>
    </submittedName>
</protein>
<organism evidence="8 9">
    <name type="scientific">Deinococcus psychrotolerans</name>
    <dbReference type="NCBI Taxonomy" id="2489213"/>
    <lineage>
        <taxon>Bacteria</taxon>
        <taxon>Thermotogati</taxon>
        <taxon>Deinococcota</taxon>
        <taxon>Deinococci</taxon>
        <taxon>Deinococcales</taxon>
        <taxon>Deinococcaceae</taxon>
        <taxon>Deinococcus</taxon>
    </lineage>
</organism>
<feature type="transmembrane region" description="Helical" evidence="7">
    <location>
        <begin position="80"/>
        <end position="103"/>
    </location>
</feature>
<keyword evidence="5 7" id="KW-1133">Transmembrane helix</keyword>
<dbReference type="PANTHER" id="PTHR30250:SF10">
    <property type="entry name" value="LIPOPOLYSACCHARIDE BIOSYNTHESIS PROTEIN WZXC"/>
    <property type="match status" value="1"/>
</dbReference>
<feature type="transmembrane region" description="Helical" evidence="7">
    <location>
        <begin position="38"/>
        <end position="59"/>
    </location>
</feature>
<keyword evidence="6 7" id="KW-0472">Membrane</keyword>
<dbReference type="AlphaFoldDB" id="A0A3G8Y9N9"/>
<dbReference type="InterPro" id="IPR002797">
    <property type="entry name" value="Polysacc_synth"/>
</dbReference>
<evidence type="ECO:0000256" key="7">
    <source>
        <dbReference type="SAM" id="Phobius"/>
    </source>
</evidence>
<keyword evidence="9" id="KW-1185">Reference proteome</keyword>
<evidence type="ECO:0000256" key="4">
    <source>
        <dbReference type="ARBA" id="ARBA00022692"/>
    </source>
</evidence>
<feature type="transmembrane region" description="Helical" evidence="7">
    <location>
        <begin position="143"/>
        <end position="162"/>
    </location>
</feature>
<name>A0A3G8Y9N9_9DEIO</name>
<dbReference type="PANTHER" id="PTHR30250">
    <property type="entry name" value="PST FAMILY PREDICTED COLANIC ACID TRANSPORTER"/>
    <property type="match status" value="1"/>
</dbReference>
<dbReference type="RefSeq" id="WP_124868225.1">
    <property type="nucleotide sequence ID" value="NZ_CP034183.1"/>
</dbReference>
<feature type="transmembrane region" description="Helical" evidence="7">
    <location>
        <begin position="115"/>
        <end position="136"/>
    </location>
</feature>
<comment type="subcellular location">
    <subcellularLocation>
        <location evidence="1">Cell membrane</location>
        <topology evidence="1">Multi-pass membrane protein</topology>
    </subcellularLocation>
</comment>
<dbReference type="GO" id="GO:0005886">
    <property type="term" value="C:plasma membrane"/>
    <property type="evidence" value="ECO:0007669"/>
    <property type="project" value="UniProtKB-SubCell"/>
</dbReference>
<feature type="transmembrane region" description="Helical" evidence="7">
    <location>
        <begin position="7"/>
        <end position="26"/>
    </location>
</feature>
<dbReference type="Pfam" id="PF01943">
    <property type="entry name" value="Polysacc_synt"/>
    <property type="match status" value="1"/>
</dbReference>
<evidence type="ECO:0000256" key="2">
    <source>
        <dbReference type="ARBA" id="ARBA00007430"/>
    </source>
</evidence>
<keyword evidence="3" id="KW-1003">Cell membrane</keyword>
<evidence type="ECO:0000256" key="6">
    <source>
        <dbReference type="ARBA" id="ARBA00023136"/>
    </source>
</evidence>
<feature type="transmembrane region" description="Helical" evidence="7">
    <location>
        <begin position="249"/>
        <end position="266"/>
    </location>
</feature>
<feature type="transmembrane region" description="Helical" evidence="7">
    <location>
        <begin position="287"/>
        <end position="310"/>
    </location>
</feature>
<accession>A0A3G8Y9N9</accession>
<evidence type="ECO:0000313" key="8">
    <source>
        <dbReference type="EMBL" id="AZI42078.1"/>
    </source>
</evidence>
<comment type="similarity">
    <text evidence="2">Belongs to the polysaccharide synthase family.</text>
</comment>
<evidence type="ECO:0000256" key="1">
    <source>
        <dbReference type="ARBA" id="ARBA00004651"/>
    </source>
</evidence>
<feature type="transmembrane region" description="Helical" evidence="7">
    <location>
        <begin position="211"/>
        <end position="234"/>
    </location>
</feature>
<dbReference type="OrthoDB" id="63672at2"/>